<dbReference type="InterPro" id="IPR000873">
    <property type="entry name" value="AMP-dep_synth/lig_dom"/>
</dbReference>
<dbReference type="EMBL" id="JBHTIR010001686">
    <property type="protein sequence ID" value="MFD0852852.1"/>
    <property type="molecule type" value="Genomic_DNA"/>
</dbReference>
<dbReference type="SUPFAM" id="SSF56801">
    <property type="entry name" value="Acetyl-CoA synthetase-like"/>
    <property type="match status" value="1"/>
</dbReference>
<protein>
    <submittedName>
        <fullName evidence="4">AMP-binding protein</fullName>
    </submittedName>
</protein>
<feature type="non-terminal residue" evidence="4">
    <location>
        <position position="212"/>
    </location>
</feature>
<dbReference type="Pfam" id="PF00501">
    <property type="entry name" value="AMP-binding"/>
    <property type="match status" value="1"/>
</dbReference>
<evidence type="ECO:0000256" key="1">
    <source>
        <dbReference type="ARBA" id="ARBA00022450"/>
    </source>
</evidence>
<dbReference type="InterPro" id="IPR020845">
    <property type="entry name" value="AMP-binding_CS"/>
</dbReference>
<dbReference type="Gene3D" id="3.40.50.980">
    <property type="match status" value="2"/>
</dbReference>
<name>A0ABW3CFY1_9ACTN</name>
<evidence type="ECO:0000259" key="3">
    <source>
        <dbReference type="Pfam" id="PF00501"/>
    </source>
</evidence>
<reference evidence="5" key="1">
    <citation type="journal article" date="2019" name="Int. J. Syst. Evol. Microbiol.">
        <title>The Global Catalogue of Microorganisms (GCM) 10K type strain sequencing project: providing services to taxonomists for standard genome sequencing and annotation.</title>
        <authorList>
            <consortium name="The Broad Institute Genomics Platform"/>
            <consortium name="The Broad Institute Genome Sequencing Center for Infectious Disease"/>
            <person name="Wu L."/>
            <person name="Ma J."/>
        </authorList>
    </citation>
    <scope>NUCLEOTIDE SEQUENCE [LARGE SCALE GENOMIC DNA]</scope>
    <source>
        <strain evidence="5">JCM 31696</strain>
    </source>
</reference>
<evidence type="ECO:0000256" key="2">
    <source>
        <dbReference type="ARBA" id="ARBA00022553"/>
    </source>
</evidence>
<dbReference type="PANTHER" id="PTHR44845:SF7">
    <property type="entry name" value="PLIPASTATIN SYNTHASE SUBUNIT D"/>
    <property type="match status" value="1"/>
</dbReference>
<proteinExistence type="predicted"/>
<sequence>SGATYVPLDPELPDGRLGFMLDDTAPVVVLTDAASRDRIPEGPWEVVRADDLSAWGDLPEHDPSWPIPEGQSSHLLYTSGSTGRPKAVACAADGSIADIFWMQGRYPYEPGDTAIFKTSYGFDVSLWEICWPLYVGARLVVCRPGGHRDVRYLAETIERYQVSLVYIIPTQLKVFLEELPEGGCASLRWMISGGEPVTAALRDTCHRRLRAT</sequence>
<dbReference type="PANTHER" id="PTHR44845">
    <property type="entry name" value="CARRIER DOMAIN-CONTAINING PROTEIN"/>
    <property type="match status" value="1"/>
</dbReference>
<keyword evidence="5" id="KW-1185">Reference proteome</keyword>
<accession>A0ABW3CFY1</accession>
<feature type="domain" description="AMP-dependent synthetase/ligase" evidence="3">
    <location>
        <begin position="2"/>
        <end position="210"/>
    </location>
</feature>
<comment type="caution">
    <text evidence="4">The sequence shown here is derived from an EMBL/GenBank/DDBJ whole genome shotgun (WGS) entry which is preliminary data.</text>
</comment>
<feature type="non-terminal residue" evidence="4">
    <location>
        <position position="1"/>
    </location>
</feature>
<keyword evidence="1" id="KW-0596">Phosphopantetheine</keyword>
<dbReference type="Proteomes" id="UP001597083">
    <property type="component" value="Unassembled WGS sequence"/>
</dbReference>
<gene>
    <name evidence="4" type="ORF">ACFQ07_11480</name>
</gene>
<evidence type="ECO:0000313" key="4">
    <source>
        <dbReference type="EMBL" id="MFD0852852.1"/>
    </source>
</evidence>
<organism evidence="4 5">
    <name type="scientific">Actinomadura adrarensis</name>
    <dbReference type="NCBI Taxonomy" id="1819600"/>
    <lineage>
        <taxon>Bacteria</taxon>
        <taxon>Bacillati</taxon>
        <taxon>Actinomycetota</taxon>
        <taxon>Actinomycetes</taxon>
        <taxon>Streptosporangiales</taxon>
        <taxon>Thermomonosporaceae</taxon>
        <taxon>Actinomadura</taxon>
    </lineage>
</organism>
<dbReference type="PROSITE" id="PS00455">
    <property type="entry name" value="AMP_BINDING"/>
    <property type="match status" value="1"/>
</dbReference>
<keyword evidence="2" id="KW-0597">Phosphoprotein</keyword>
<evidence type="ECO:0000313" key="5">
    <source>
        <dbReference type="Proteomes" id="UP001597083"/>
    </source>
</evidence>